<organism evidence="7 8">
    <name type="scientific">Endomicrobium trichonymphae</name>
    <dbReference type="NCBI Taxonomy" id="1408204"/>
    <lineage>
        <taxon>Bacteria</taxon>
        <taxon>Pseudomonadati</taxon>
        <taxon>Elusimicrobiota</taxon>
        <taxon>Endomicrobiia</taxon>
        <taxon>Endomicrobiales</taxon>
        <taxon>Endomicrobiaceae</taxon>
        <taxon>Candidatus Endomicrobiellum</taxon>
    </lineage>
</organism>
<protein>
    <submittedName>
        <fullName evidence="7">2-hydroxyglutaryl-CoA dehydratase</fullName>
    </submittedName>
</protein>
<dbReference type="Pfam" id="PF01869">
    <property type="entry name" value="BcrAD_BadFG"/>
    <property type="match status" value="2"/>
</dbReference>
<evidence type="ECO:0000256" key="3">
    <source>
        <dbReference type="ARBA" id="ARBA00023004"/>
    </source>
</evidence>
<dbReference type="CDD" id="cd24034">
    <property type="entry name" value="ASKHA_NBD_O66634-like_rpt1"/>
    <property type="match status" value="1"/>
</dbReference>
<evidence type="ECO:0000313" key="7">
    <source>
        <dbReference type="EMBL" id="OEG71321.1"/>
    </source>
</evidence>
<keyword evidence="4" id="KW-0411">Iron-sulfur</keyword>
<dbReference type="CDD" id="cd24035">
    <property type="entry name" value="ASKHA_NBD_O66634-like_rpt2"/>
    <property type="match status" value="1"/>
</dbReference>
<dbReference type="InterPro" id="IPR018709">
    <property type="entry name" value="CoA_activase_DUF2229"/>
</dbReference>
<evidence type="ECO:0000256" key="4">
    <source>
        <dbReference type="ARBA" id="ARBA00023014"/>
    </source>
</evidence>
<evidence type="ECO:0000313" key="8">
    <source>
        <dbReference type="Proteomes" id="UP000095237"/>
    </source>
</evidence>
<proteinExistence type="predicted"/>
<dbReference type="GO" id="GO:0051536">
    <property type="term" value="F:iron-sulfur cluster binding"/>
    <property type="evidence" value="ECO:0007669"/>
    <property type="project" value="UniProtKB-KW"/>
</dbReference>
<dbReference type="SUPFAM" id="SSF53067">
    <property type="entry name" value="Actin-like ATPase domain"/>
    <property type="match status" value="2"/>
</dbReference>
<feature type="domain" description="ATPase BadF/BadG/BcrA/BcrD type" evidence="5">
    <location>
        <begin position="8"/>
        <end position="258"/>
    </location>
</feature>
<evidence type="ECO:0000256" key="2">
    <source>
        <dbReference type="ARBA" id="ARBA00022723"/>
    </source>
</evidence>
<feature type="domain" description="ATPase BadF/BadG/BcrA/BcrD type" evidence="5">
    <location>
        <begin position="324"/>
        <end position="579"/>
    </location>
</feature>
<comment type="caution">
    <text evidence="7">The sequence shown here is derived from an EMBL/GenBank/DDBJ whole genome shotgun (WGS) entry which is preliminary data.</text>
</comment>
<dbReference type="InterPro" id="IPR051805">
    <property type="entry name" value="Dehydratase_Activator_Redct"/>
</dbReference>
<dbReference type="Proteomes" id="UP000095237">
    <property type="component" value="Unassembled WGS sequence"/>
</dbReference>
<feature type="domain" description="DUF2229" evidence="6">
    <location>
        <begin position="674"/>
        <end position="892"/>
    </location>
</feature>
<evidence type="ECO:0000256" key="1">
    <source>
        <dbReference type="ARBA" id="ARBA00001966"/>
    </source>
</evidence>
<name>A0A1E5ILG7_ENDTX</name>
<dbReference type="GO" id="GO:0046872">
    <property type="term" value="F:metal ion binding"/>
    <property type="evidence" value="ECO:0007669"/>
    <property type="project" value="UniProtKB-KW"/>
</dbReference>
<sequence>MEHEILGVGLDIGSTTVKLSILNKNNEPVYCSYKRHQSDLLNTVISLIDETPEKLKTTNLTICTTGSGAIDLSHKANIYFEQEVIACTKAIRTFLQKVDVAIELGGEDAKITFFDNASTDQRMNETCAGGTGAFIDQMAQALKTDAAGINKLSKNHKTVYPIAARCGVFAKTDIMPLLNEGAAKEDIAASILQAVVNQTIGNLARGRVIRGNVCFLGGPLFFLSELRNFFIKSLKLKPENIFFPENAHFFVSFGAALLSRGNKITLKSLKEKFKNLKDKPSHKAAEVLPPLFANEKDYETFIQRHNETSAVKVKLKDVEGDLFLGVDAGSTTTKAVLINKDEGIAYSYYSSNDGNPLQSVVNVLKNIYEELPYSGAHIAGSCVTGYGEALIKAALNFDLGEVETIAHYKAAYHFNPKVSFILDIGGQDMKCIYVKNGLINKIVLNEACSSGCGSFMQNFAQSLNYTMQNFAQLALFAKNPADLGSRCTVFMNSKIKQVQKEGASAGDISAGLDYSVIKNALYKVIKINNPEELGGHIFVQGGTFFNNGVLRTAEILLKTEVIRPDIAGLMGAFGAAIIALQNKKSSTSLISKVKLAGFVCKMRNTRCKGCENKCLLNITVFPNDKTFISGNRCENVLQNKKVQSFAFNMFDYKYRRIFSYYKPLPLEKAPRGEIGIPRVLNMYENYPFWFALFTKLGFRVVLSDQSSNDLFNSGLDTISSQTLCFPAKMVHGHIENLVEKGIKAIFYPCIPYEVEEFKDVANHYNCPIVGSYPEVIRLNMSVLEEKGIKFLQPFLPFDNIRRLTYRLVEELKDFNITKKDLVFAMFRARAALNLFKKDIRKRGAMLIREIKETGKPAVILAGRPYHIDPAANHGIADLIASYGIIVLSEDSVAHLSGPLPKINFVDQWMYHSRLYRAASLATKIDNLELIQLNSFGCGLDAITTEQTEEILSKSGKIYTVLKIDEGSNLGAVKIRIRSLLAAIKERKGLKFKDNIFEGTKFSKFLEFTKDMKDSHTILCPQMSPVHFRLAGPVMRNYGIKLEVLPEVNKADIEEGLRYVNNDACYPTIVVVGQLINALKSGRYDINKTAMIISQTGGGCRATNYASFLRKAAEKAGFKNVPVISLSIMDSALNKSLGISFSMLKDALLVLLYGDLLLRLSNRMRPYEVHSGQTDALVETWLMRLSNKIGKTLCFDFKNIVKKIVKDFDGIADKKVKKPRVGVVGEILVKFHPYANNNLVSALEKEGAEAVVPDMTDFINYCMLDDIYKHKYLAGSFKNKVMSLIASSYIERLRSVIRKALKKSKHFHSYQTTKDLAHKVSDIISVCNQTGEGWLLTAEMLELIEDGVKNIVCVQPFGCLPNHITGKGVMKELKRRYNDINIISIDYDPGASEVNQTNRIKLLMSIAHQENIN</sequence>
<reference evidence="7 8" key="1">
    <citation type="submission" date="2015-11" db="EMBL/GenBank/DDBJ databases">
        <title>Evidence for parallel genomic evolution in an endosymbiosis of termite gut flagellates.</title>
        <authorList>
            <person name="Zheng H."/>
        </authorList>
    </citation>
    <scope>NUCLEOTIDE SEQUENCE [LARGE SCALE GENOMIC DNA]</scope>
    <source>
        <strain evidence="7 8">CET450</strain>
    </source>
</reference>
<keyword evidence="3" id="KW-0408">Iron</keyword>
<dbReference type="InterPro" id="IPR002731">
    <property type="entry name" value="ATPase_BadF"/>
</dbReference>
<gene>
    <name evidence="7" type="ORF">ATZ36_15265</name>
</gene>
<keyword evidence="2" id="KW-0479">Metal-binding</keyword>
<dbReference type="InterPro" id="IPR043129">
    <property type="entry name" value="ATPase_NBD"/>
</dbReference>
<dbReference type="Pfam" id="PF09989">
    <property type="entry name" value="DUF2229"/>
    <property type="match status" value="1"/>
</dbReference>
<dbReference type="PANTHER" id="PTHR32329">
    <property type="entry name" value="BIFUNCTIONAL PROTEIN [INCLUDES 2-HYDROXYACYL-COA DEHYDRATASE (N-TER) AND ITS ACTIVATOR DOMAIN (C_TERM)-RELATED"/>
    <property type="match status" value="1"/>
</dbReference>
<dbReference type="NCBIfam" id="TIGR00241">
    <property type="entry name" value="CoA_E_activ"/>
    <property type="match status" value="1"/>
</dbReference>
<comment type="cofactor">
    <cofactor evidence="1">
        <name>[4Fe-4S] cluster</name>
        <dbReference type="ChEBI" id="CHEBI:49883"/>
    </cofactor>
</comment>
<dbReference type="PANTHER" id="PTHR32329:SF4">
    <property type="entry name" value="ACTIVATOR OF 2-HYDROXYACYL-COA DEHYDRATASE"/>
    <property type="match status" value="1"/>
</dbReference>
<dbReference type="Gene3D" id="3.30.420.40">
    <property type="match status" value="4"/>
</dbReference>
<dbReference type="EMBL" id="LNVX01000224">
    <property type="protein sequence ID" value="OEG71321.1"/>
    <property type="molecule type" value="Genomic_DNA"/>
</dbReference>
<evidence type="ECO:0000259" key="5">
    <source>
        <dbReference type="Pfam" id="PF01869"/>
    </source>
</evidence>
<evidence type="ECO:0000259" key="6">
    <source>
        <dbReference type="Pfam" id="PF09989"/>
    </source>
</evidence>
<accession>A0A1E5ILG7</accession>
<keyword evidence="8" id="KW-1185">Reference proteome</keyword>
<dbReference type="InterPro" id="IPR008275">
    <property type="entry name" value="CoA_E_activase_dom"/>
</dbReference>